<reference evidence="2 3" key="1">
    <citation type="submission" date="2022-04" db="EMBL/GenBank/DDBJ databases">
        <title>Proposal of a three novel species of Scandinavium, Scandinavium hiltneri, Scandinavium manionii, Scandinavium tedordense.</title>
        <authorList>
            <person name="Maddock D.W."/>
            <person name="Brady C.L."/>
            <person name="Denman S."/>
            <person name="Arnold D."/>
        </authorList>
    </citation>
    <scope>NUCLEOTIDE SEQUENCE [LARGE SCALE GENOMIC DNA]</scope>
    <source>
        <strain evidence="2 3">H11S7</strain>
    </source>
</reference>
<organism evidence="2 3">
    <name type="scientific">Scandinavium hiltneri</name>
    <dbReference type="NCBI Taxonomy" id="2926519"/>
    <lineage>
        <taxon>Bacteria</taxon>
        <taxon>Pseudomonadati</taxon>
        <taxon>Pseudomonadota</taxon>
        <taxon>Gammaproteobacteria</taxon>
        <taxon>Enterobacterales</taxon>
        <taxon>Enterobacteriaceae</taxon>
        <taxon>Scandinavium</taxon>
    </lineage>
</organism>
<gene>
    <name evidence="2" type="ORF">MUU47_02505</name>
</gene>
<comment type="caution">
    <text evidence="2">The sequence shown here is derived from an EMBL/GenBank/DDBJ whole genome shotgun (WGS) entry which is preliminary data.</text>
</comment>
<protein>
    <recommendedName>
        <fullName evidence="4">ImpA domain-containing protein</fullName>
    </recommendedName>
</protein>
<keyword evidence="3" id="KW-1185">Reference proteome</keyword>
<accession>A0ABT2DWK2</accession>
<keyword evidence="1" id="KW-0812">Transmembrane</keyword>
<dbReference type="Proteomes" id="UP001205357">
    <property type="component" value="Unassembled WGS sequence"/>
</dbReference>
<evidence type="ECO:0008006" key="4">
    <source>
        <dbReference type="Google" id="ProtNLM"/>
    </source>
</evidence>
<keyword evidence="1" id="KW-1133">Transmembrane helix</keyword>
<sequence>MPVFKGKPATWADSVGGVLRGEQRINQWVPDHPYINNLPHMEELLAKNTQHFMLLTLNEVRDILSDLTGMADDFFSYKLGGGNIKDIWDGKNTFGNFTSYFNEAEQLKFNLKGLGIKAIACKYGAETYIKITGYPSVRRILNGTRYKASHPQLLELGIGWRGVAHTVVKGIKFCVYFSLAFRAIELIFKDEYTLVDFFGDVIMDTAKTMVSSVAAAAAGMGLAVIGSPVLFTLAAVITIGIIFNNKLNKYDEKYGWSASMKQLIREAFIEQEKNRTWHKRHMNAENFTLYNLHN</sequence>
<evidence type="ECO:0000313" key="2">
    <source>
        <dbReference type="EMBL" id="MCS2160012.1"/>
    </source>
</evidence>
<keyword evidence="1" id="KW-0472">Membrane</keyword>
<evidence type="ECO:0000313" key="3">
    <source>
        <dbReference type="Proteomes" id="UP001205357"/>
    </source>
</evidence>
<proteinExistence type="predicted"/>
<dbReference type="RefSeq" id="WP_258986534.1">
    <property type="nucleotide sequence ID" value="NZ_JALIGE010000067.1"/>
</dbReference>
<dbReference type="EMBL" id="JALIGE010000067">
    <property type="protein sequence ID" value="MCS2160012.1"/>
    <property type="molecule type" value="Genomic_DNA"/>
</dbReference>
<evidence type="ECO:0000256" key="1">
    <source>
        <dbReference type="SAM" id="Phobius"/>
    </source>
</evidence>
<feature type="transmembrane region" description="Helical" evidence="1">
    <location>
        <begin position="213"/>
        <end position="243"/>
    </location>
</feature>
<name>A0ABT2DWK2_9ENTR</name>